<dbReference type="STRING" id="1122938.SAMN05660772_02091"/>
<dbReference type="Gene3D" id="3.90.1720.10">
    <property type="entry name" value="endopeptidase domain like (from Nostoc punctiforme)"/>
    <property type="match status" value="1"/>
</dbReference>
<organism evidence="1 2">
    <name type="scientific">Pasteurella testudinis DSM 23072</name>
    <dbReference type="NCBI Taxonomy" id="1122938"/>
    <lineage>
        <taxon>Bacteria</taxon>
        <taxon>Pseudomonadati</taxon>
        <taxon>Pseudomonadota</taxon>
        <taxon>Gammaproteobacteria</taxon>
        <taxon>Pasteurellales</taxon>
        <taxon>Pasteurellaceae</taxon>
        <taxon>Pasteurella</taxon>
    </lineage>
</organism>
<protein>
    <submittedName>
        <fullName evidence="1">Uncharacterized protein</fullName>
    </submittedName>
</protein>
<proteinExistence type="predicted"/>
<name>A0A1W1UN22_9PAST</name>
<sequence>MSNVYLALYKGRKTGNNPTALLARFSDWFTRKLTRGEYSHCEIAYLSYDGNYCCRSASIRDGGVRQKIMPLPPDKWDLIPVELDEDRLIWFFYRTQGKRYDWFGAVGIVLPFRHAKSKYFCSEWCAEMLELEKPEQYSPNDLAALYHKK</sequence>
<dbReference type="Proteomes" id="UP000192408">
    <property type="component" value="Unassembled WGS sequence"/>
</dbReference>
<dbReference type="RefSeq" id="WP_084256566.1">
    <property type="nucleotide sequence ID" value="NZ_FWWV01000009.1"/>
</dbReference>
<reference evidence="2" key="1">
    <citation type="submission" date="2017-04" db="EMBL/GenBank/DDBJ databases">
        <authorList>
            <person name="Varghese N."/>
            <person name="Submissions S."/>
        </authorList>
    </citation>
    <scope>NUCLEOTIDE SEQUENCE [LARGE SCALE GENOMIC DNA]</scope>
    <source>
        <strain evidence="2">DSM 23072</strain>
    </source>
</reference>
<gene>
    <name evidence="1" type="ORF">SAMN05660772_02091</name>
</gene>
<dbReference type="AlphaFoldDB" id="A0A1W1UN22"/>
<dbReference type="EMBL" id="FWWV01000009">
    <property type="protein sequence ID" value="SMB82389.1"/>
    <property type="molecule type" value="Genomic_DNA"/>
</dbReference>
<evidence type="ECO:0000313" key="1">
    <source>
        <dbReference type="EMBL" id="SMB82389.1"/>
    </source>
</evidence>
<accession>A0A1W1UN22</accession>
<evidence type="ECO:0000313" key="2">
    <source>
        <dbReference type="Proteomes" id="UP000192408"/>
    </source>
</evidence>
<keyword evidence="2" id="KW-1185">Reference proteome</keyword>